<dbReference type="PANTHER" id="PTHR24096">
    <property type="entry name" value="LONG-CHAIN-FATTY-ACID--COA LIGASE"/>
    <property type="match status" value="1"/>
</dbReference>
<dbReference type="OrthoDB" id="1898221at2759"/>
<dbReference type="Gene3D" id="3.40.50.12780">
    <property type="entry name" value="N-terminal domain of ligase-like"/>
    <property type="match status" value="1"/>
</dbReference>
<evidence type="ECO:0000256" key="1">
    <source>
        <dbReference type="ARBA" id="ARBA00006432"/>
    </source>
</evidence>
<accession>A0A9P4I2G2</accession>
<dbReference type="Pfam" id="PF13193">
    <property type="entry name" value="AMP-binding_C"/>
    <property type="match status" value="1"/>
</dbReference>
<gene>
    <name evidence="5" type="ORF">NA57DRAFT_61023</name>
</gene>
<dbReference type="AlphaFoldDB" id="A0A9P4I2G2"/>
<evidence type="ECO:0000256" key="2">
    <source>
        <dbReference type="ARBA" id="ARBA00022598"/>
    </source>
</evidence>
<evidence type="ECO:0000313" key="6">
    <source>
        <dbReference type="Proteomes" id="UP000799772"/>
    </source>
</evidence>
<dbReference type="InterPro" id="IPR020845">
    <property type="entry name" value="AMP-binding_CS"/>
</dbReference>
<dbReference type="GO" id="GO:0016405">
    <property type="term" value="F:CoA-ligase activity"/>
    <property type="evidence" value="ECO:0007669"/>
    <property type="project" value="TreeGrafter"/>
</dbReference>
<reference evidence="5" key="1">
    <citation type="journal article" date="2020" name="Stud. Mycol.">
        <title>101 Dothideomycetes genomes: a test case for predicting lifestyles and emergence of pathogens.</title>
        <authorList>
            <person name="Haridas S."/>
            <person name="Albert R."/>
            <person name="Binder M."/>
            <person name="Bloem J."/>
            <person name="Labutti K."/>
            <person name="Salamov A."/>
            <person name="Andreopoulos B."/>
            <person name="Baker S."/>
            <person name="Barry K."/>
            <person name="Bills G."/>
            <person name="Bluhm B."/>
            <person name="Cannon C."/>
            <person name="Castanera R."/>
            <person name="Culley D."/>
            <person name="Daum C."/>
            <person name="Ezra D."/>
            <person name="Gonzalez J."/>
            <person name="Henrissat B."/>
            <person name="Kuo A."/>
            <person name="Liang C."/>
            <person name="Lipzen A."/>
            <person name="Lutzoni F."/>
            <person name="Magnuson J."/>
            <person name="Mondo S."/>
            <person name="Nolan M."/>
            <person name="Ohm R."/>
            <person name="Pangilinan J."/>
            <person name="Park H.-J."/>
            <person name="Ramirez L."/>
            <person name="Alfaro M."/>
            <person name="Sun H."/>
            <person name="Tritt A."/>
            <person name="Yoshinaga Y."/>
            <person name="Zwiers L.-H."/>
            <person name="Turgeon B."/>
            <person name="Goodwin S."/>
            <person name="Spatafora J."/>
            <person name="Crous P."/>
            <person name="Grigoriev I."/>
        </authorList>
    </citation>
    <scope>NUCLEOTIDE SEQUENCE</scope>
    <source>
        <strain evidence="5">CBS 133067</strain>
    </source>
</reference>
<dbReference type="EMBL" id="ML978136">
    <property type="protein sequence ID" value="KAF2093801.1"/>
    <property type="molecule type" value="Genomic_DNA"/>
</dbReference>
<dbReference type="InterPro" id="IPR042099">
    <property type="entry name" value="ANL_N_sf"/>
</dbReference>
<comment type="similarity">
    <text evidence="1">Belongs to the ATP-dependent AMP-binding enzyme family.</text>
</comment>
<evidence type="ECO:0000313" key="5">
    <source>
        <dbReference type="EMBL" id="KAF2093801.1"/>
    </source>
</evidence>
<organism evidence="5 6">
    <name type="scientific">Rhizodiscina lignyota</name>
    <dbReference type="NCBI Taxonomy" id="1504668"/>
    <lineage>
        <taxon>Eukaryota</taxon>
        <taxon>Fungi</taxon>
        <taxon>Dikarya</taxon>
        <taxon>Ascomycota</taxon>
        <taxon>Pezizomycotina</taxon>
        <taxon>Dothideomycetes</taxon>
        <taxon>Pleosporomycetidae</taxon>
        <taxon>Aulographales</taxon>
        <taxon>Rhizodiscinaceae</taxon>
        <taxon>Rhizodiscina</taxon>
    </lineage>
</organism>
<comment type="caution">
    <text evidence="5">The sequence shown here is derived from an EMBL/GenBank/DDBJ whole genome shotgun (WGS) entry which is preliminary data.</text>
</comment>
<dbReference type="PANTHER" id="PTHR24096:SF149">
    <property type="entry name" value="AMP-BINDING DOMAIN-CONTAINING PROTEIN-RELATED"/>
    <property type="match status" value="1"/>
</dbReference>
<feature type="domain" description="AMP-binding enzyme C-terminal" evidence="4">
    <location>
        <begin position="449"/>
        <end position="532"/>
    </location>
</feature>
<evidence type="ECO:0000259" key="3">
    <source>
        <dbReference type="Pfam" id="PF00501"/>
    </source>
</evidence>
<dbReference type="InterPro" id="IPR045851">
    <property type="entry name" value="AMP-bd_C_sf"/>
</dbReference>
<keyword evidence="2" id="KW-0436">Ligase</keyword>
<protein>
    <submittedName>
        <fullName evidence="5">AMP-binding enzyme</fullName>
    </submittedName>
</protein>
<dbReference type="InterPro" id="IPR000873">
    <property type="entry name" value="AMP-dep_synth/lig_dom"/>
</dbReference>
<proteinExistence type="inferred from homology"/>
<dbReference type="InterPro" id="IPR025110">
    <property type="entry name" value="AMP-bd_C"/>
</dbReference>
<dbReference type="Proteomes" id="UP000799772">
    <property type="component" value="Unassembled WGS sequence"/>
</dbReference>
<dbReference type="PROSITE" id="PS00455">
    <property type="entry name" value="AMP_BINDING"/>
    <property type="match status" value="1"/>
</dbReference>
<name>A0A9P4I2G2_9PEZI</name>
<dbReference type="Pfam" id="PF00501">
    <property type="entry name" value="AMP-binding"/>
    <property type="match status" value="1"/>
</dbReference>
<dbReference type="Gene3D" id="3.30.300.30">
    <property type="match status" value="1"/>
</dbReference>
<dbReference type="SUPFAM" id="SSF56801">
    <property type="entry name" value="Acetyl-CoA synthetase-like"/>
    <property type="match status" value="1"/>
</dbReference>
<keyword evidence="6" id="KW-1185">Reference proteome</keyword>
<feature type="domain" description="AMP-dependent synthetase/ligase" evidence="3">
    <location>
        <begin position="41"/>
        <end position="397"/>
    </location>
</feature>
<evidence type="ECO:0000259" key="4">
    <source>
        <dbReference type="Pfam" id="PF13193"/>
    </source>
</evidence>
<sequence>MRVYKNGDIDIPRNLNLTELLHTTARSDLKGDHLISKDSLTGREITLDGLRDRAGRLAAGFKDAFQPVDQSRWALIIPNSVNYVEIFHSVLWLGGVCCPINHVLKPAEIAHAIVVSRPHFVAVYEPVLQSILQAVDLALSRAKAEGLEFTTPRIITVLGNSKDFPDVERYLRQRRLDVPHYEDTKSRLASIHLSSGTTGNPKGVALSHFNYVANVSQLFQHAPDNWNSNVRIVSYTPFVHIANTTIPLFLGPWTGMLHCIMPSYNVDKFGQMVQDNKANYVQAVASVALSIANTDLTQRYDFSTVRYLVAGGLPMQEETYRRLLSRGNWQPLCLYGMTEAAPYVAFQRVTEKLPLGKIGTLLPGIEAVLRIEDGTKDAPEGAPGEMWLRGPNMTSGYVFNEEATKAAFKGDGWYNTGDVCTFSPEGYFQIVGRTKELVKYKGFQVSPTELESYINAHPDVVEAAVGGVWDAEQLTELPTAYVVLREHVNSQQKKVQVLRDIRSIVDAQVSGYKKLRGGVWEVLVLPKNANTKILRKQLPDQKTGVSDLTKAGNSLKL</sequence>